<proteinExistence type="inferred from homology"/>
<reference evidence="5 6" key="1">
    <citation type="submission" date="2024-06" db="EMBL/GenBank/DDBJ databases">
        <title>The Natural Products Discovery Center: Release of the First 8490 Sequenced Strains for Exploring Actinobacteria Biosynthetic Diversity.</title>
        <authorList>
            <person name="Kalkreuter E."/>
            <person name="Kautsar S.A."/>
            <person name="Yang D."/>
            <person name="Bader C.D."/>
            <person name="Teijaro C.N."/>
            <person name="Fluegel L."/>
            <person name="Davis C.M."/>
            <person name="Simpson J.R."/>
            <person name="Lauterbach L."/>
            <person name="Steele A.D."/>
            <person name="Gui C."/>
            <person name="Meng S."/>
            <person name="Li G."/>
            <person name="Viehrig K."/>
            <person name="Ye F."/>
            <person name="Su P."/>
            <person name="Kiefer A.F."/>
            <person name="Nichols A."/>
            <person name="Cepeda A.J."/>
            <person name="Yan W."/>
            <person name="Fan B."/>
            <person name="Jiang Y."/>
            <person name="Adhikari A."/>
            <person name="Zheng C.-J."/>
            <person name="Schuster L."/>
            <person name="Cowan T.M."/>
            <person name="Smanski M.J."/>
            <person name="Chevrette M.G."/>
            <person name="De Carvalho L.P.S."/>
            <person name="Shen B."/>
        </authorList>
    </citation>
    <scope>NUCLEOTIDE SEQUENCE [LARGE SCALE GENOMIC DNA]</scope>
    <source>
        <strain evidence="5 6">NPDC050403</strain>
    </source>
</reference>
<feature type="non-terminal residue" evidence="5">
    <location>
        <position position="160"/>
    </location>
</feature>
<feature type="domain" description="Acetyl-coenzyme A synthetase N-terminal" evidence="4">
    <location>
        <begin position="27"/>
        <end position="79"/>
    </location>
</feature>
<feature type="domain" description="AMP-dependent synthetase/ligase" evidence="3">
    <location>
        <begin position="85"/>
        <end position="159"/>
    </location>
</feature>
<gene>
    <name evidence="5" type="ORF">AB0I48_30510</name>
</gene>
<dbReference type="SUPFAM" id="SSF56801">
    <property type="entry name" value="Acetyl-CoA synthetase-like"/>
    <property type="match status" value="1"/>
</dbReference>
<evidence type="ECO:0000313" key="5">
    <source>
        <dbReference type="EMBL" id="MEV0711899.1"/>
    </source>
</evidence>
<dbReference type="RefSeq" id="WP_357788609.1">
    <property type="nucleotide sequence ID" value="NZ_JBFAKC010000017.1"/>
</dbReference>
<evidence type="ECO:0000313" key="6">
    <source>
        <dbReference type="Proteomes" id="UP001551695"/>
    </source>
</evidence>
<dbReference type="InterPro" id="IPR042099">
    <property type="entry name" value="ANL_N_sf"/>
</dbReference>
<evidence type="ECO:0000256" key="2">
    <source>
        <dbReference type="ARBA" id="ARBA00022990"/>
    </source>
</evidence>
<evidence type="ECO:0000256" key="1">
    <source>
        <dbReference type="ARBA" id="ARBA00006432"/>
    </source>
</evidence>
<sequence length="160" mass="17811">MTETNADHNDSYPPTAEFAAAANADASLYERATADREGFWAEQANRLHWHQPFTHTLDWTNPPIARWFHDGKLNVAYNCLDRHVLDGHGDQVAIHFEGEPGDTRAITYTELLTEVSRAANYLTELGLITGDRVAIYMPMIPEAIIAILACARLGLPHSVV</sequence>
<evidence type="ECO:0000259" key="3">
    <source>
        <dbReference type="Pfam" id="PF00501"/>
    </source>
</evidence>
<keyword evidence="6" id="KW-1185">Reference proteome</keyword>
<keyword evidence="2" id="KW-0007">Acetylation</keyword>
<dbReference type="Proteomes" id="UP001551695">
    <property type="component" value="Unassembled WGS sequence"/>
</dbReference>
<dbReference type="Pfam" id="PF00501">
    <property type="entry name" value="AMP-binding"/>
    <property type="match status" value="1"/>
</dbReference>
<dbReference type="InterPro" id="IPR032387">
    <property type="entry name" value="ACAS_N"/>
</dbReference>
<organism evidence="5 6">
    <name type="scientific">Nocardia aurea</name>
    <dbReference type="NCBI Taxonomy" id="2144174"/>
    <lineage>
        <taxon>Bacteria</taxon>
        <taxon>Bacillati</taxon>
        <taxon>Actinomycetota</taxon>
        <taxon>Actinomycetes</taxon>
        <taxon>Mycobacteriales</taxon>
        <taxon>Nocardiaceae</taxon>
        <taxon>Nocardia</taxon>
    </lineage>
</organism>
<evidence type="ECO:0000259" key="4">
    <source>
        <dbReference type="Pfam" id="PF16177"/>
    </source>
</evidence>
<dbReference type="Gene3D" id="3.40.50.12780">
    <property type="entry name" value="N-terminal domain of ligase-like"/>
    <property type="match status" value="1"/>
</dbReference>
<dbReference type="EMBL" id="JBFAKC010000017">
    <property type="protein sequence ID" value="MEV0711899.1"/>
    <property type="molecule type" value="Genomic_DNA"/>
</dbReference>
<protein>
    <submittedName>
        <fullName evidence="5">Acetyl-coenzyme A synthetase N-terminal domain-containing protein</fullName>
    </submittedName>
</protein>
<name>A0ABV3G2I9_9NOCA</name>
<dbReference type="Pfam" id="PF16177">
    <property type="entry name" value="ACAS_N"/>
    <property type="match status" value="1"/>
</dbReference>
<accession>A0ABV3G2I9</accession>
<comment type="similarity">
    <text evidence="1">Belongs to the ATP-dependent AMP-binding enzyme family.</text>
</comment>
<dbReference type="PANTHER" id="PTHR24095:SF14">
    <property type="entry name" value="ACETYL-COENZYME A SYNTHETASE 1"/>
    <property type="match status" value="1"/>
</dbReference>
<dbReference type="InterPro" id="IPR000873">
    <property type="entry name" value="AMP-dep_synth/lig_dom"/>
</dbReference>
<comment type="caution">
    <text evidence="5">The sequence shown here is derived from an EMBL/GenBank/DDBJ whole genome shotgun (WGS) entry which is preliminary data.</text>
</comment>
<dbReference type="PANTHER" id="PTHR24095">
    <property type="entry name" value="ACETYL-COENZYME A SYNTHETASE"/>
    <property type="match status" value="1"/>
</dbReference>